<keyword evidence="2" id="KW-0812">Transmembrane</keyword>
<dbReference type="GO" id="GO:0015562">
    <property type="term" value="F:efflux transmembrane transporter activity"/>
    <property type="evidence" value="ECO:0007669"/>
    <property type="project" value="InterPro"/>
</dbReference>
<dbReference type="Gene3D" id="1.20.1600.10">
    <property type="entry name" value="Outer membrane efflux proteins (OEP)"/>
    <property type="match status" value="1"/>
</dbReference>
<dbReference type="InterPro" id="IPR010131">
    <property type="entry name" value="MdtP/NodT-like"/>
</dbReference>
<dbReference type="OrthoDB" id="9770517at2"/>
<feature type="coiled-coil region" evidence="3">
    <location>
        <begin position="202"/>
        <end position="229"/>
    </location>
</feature>
<dbReference type="SUPFAM" id="SSF56954">
    <property type="entry name" value="Outer membrane efflux proteins (OEP)"/>
    <property type="match status" value="1"/>
</dbReference>
<proteinExistence type="inferred from homology"/>
<reference evidence="4 5" key="1">
    <citation type="submission" date="2019-03" db="EMBL/GenBank/DDBJ databases">
        <title>Algoriphagus sp. nov, a new strain isolated from root system soil of mangrove plant Kandelia.</title>
        <authorList>
            <person name="Yin Q."/>
            <person name="Wang K."/>
            <person name="Song Z."/>
        </authorList>
    </citation>
    <scope>NUCLEOTIDE SEQUENCE [LARGE SCALE GENOMIC DNA]</scope>
    <source>
        <strain evidence="4 5">XY-J91</strain>
    </source>
</reference>
<comment type="caution">
    <text evidence="4">The sequence shown here is derived from an EMBL/GenBank/DDBJ whole genome shotgun (WGS) entry which is preliminary data.</text>
</comment>
<evidence type="ECO:0000256" key="1">
    <source>
        <dbReference type="ARBA" id="ARBA00007613"/>
    </source>
</evidence>
<dbReference type="Pfam" id="PF02321">
    <property type="entry name" value="OEP"/>
    <property type="match status" value="2"/>
</dbReference>
<feature type="coiled-coil region" evidence="3">
    <location>
        <begin position="403"/>
        <end position="473"/>
    </location>
</feature>
<dbReference type="RefSeq" id="WP_135070238.1">
    <property type="nucleotide sequence ID" value="NZ_SPSB01000001.1"/>
</dbReference>
<dbReference type="AlphaFoldDB" id="A0A4Y9QZD5"/>
<organism evidence="4 5">
    <name type="scientific">Algoriphagus kandeliae</name>
    <dbReference type="NCBI Taxonomy" id="2562278"/>
    <lineage>
        <taxon>Bacteria</taxon>
        <taxon>Pseudomonadati</taxon>
        <taxon>Bacteroidota</taxon>
        <taxon>Cytophagia</taxon>
        <taxon>Cytophagales</taxon>
        <taxon>Cyclobacteriaceae</taxon>
        <taxon>Algoriphagus</taxon>
    </lineage>
</organism>
<dbReference type="Gene3D" id="2.20.200.10">
    <property type="entry name" value="Outer membrane efflux proteins (OEP)"/>
    <property type="match status" value="1"/>
</dbReference>
<keyword evidence="2" id="KW-1134">Transmembrane beta strand</keyword>
<evidence type="ECO:0000313" key="4">
    <source>
        <dbReference type="EMBL" id="TFV97497.1"/>
    </source>
</evidence>
<protein>
    <submittedName>
        <fullName evidence="4">TolC family protein</fullName>
    </submittedName>
</protein>
<comment type="subcellular location">
    <subcellularLocation>
        <location evidence="2">Cell membrane</location>
        <topology evidence="2">Lipid-anchor</topology>
    </subcellularLocation>
</comment>
<dbReference type="GO" id="GO:0005886">
    <property type="term" value="C:plasma membrane"/>
    <property type="evidence" value="ECO:0007669"/>
    <property type="project" value="UniProtKB-SubCell"/>
</dbReference>
<dbReference type="PANTHER" id="PTHR30203:SF30">
    <property type="entry name" value="OUTER MEMBRANE PROTEIN-RELATED"/>
    <property type="match status" value="1"/>
</dbReference>
<evidence type="ECO:0000256" key="2">
    <source>
        <dbReference type="RuleBase" id="RU362097"/>
    </source>
</evidence>
<gene>
    <name evidence="4" type="ORF">E4S40_02245</name>
</gene>
<dbReference type="Proteomes" id="UP000297647">
    <property type="component" value="Unassembled WGS sequence"/>
</dbReference>
<keyword evidence="3" id="KW-0175">Coiled coil</keyword>
<keyword evidence="2" id="KW-0472">Membrane</keyword>
<dbReference type="NCBIfam" id="TIGR01845">
    <property type="entry name" value="outer_NodT"/>
    <property type="match status" value="1"/>
</dbReference>
<name>A0A4Y9QZD5_9BACT</name>
<keyword evidence="5" id="KW-1185">Reference proteome</keyword>
<keyword evidence="2" id="KW-0564">Palmitate</keyword>
<dbReference type="PANTHER" id="PTHR30203">
    <property type="entry name" value="OUTER MEMBRANE CATION EFFLUX PROTEIN"/>
    <property type="match status" value="1"/>
</dbReference>
<accession>A0A4Y9QZD5</accession>
<keyword evidence="2" id="KW-0449">Lipoprotein</keyword>
<dbReference type="EMBL" id="SPSB01000001">
    <property type="protein sequence ID" value="TFV97497.1"/>
    <property type="molecule type" value="Genomic_DNA"/>
</dbReference>
<sequence length="484" mass="55059">MTSNRIKLYTGVSLLMMIGFWGCKSQEITFKEPTLDLPEQYDQQPEDTSTFATVDWRNYFEDEHLNALIDSALLHNQELNIVLQEIEISKNEVLEKTGEYQPFVNLGLGAGAEKPGRFTLDGAVEHNLEIKEGKEFPEPLGDFVLGATASWEVDIWRKLRNAKDAAQLRYIAQTEGKSFLVTQLISEIAESYYELMALDNLLKIINQNLEIQKDALEKARQLKEYAKANQLVVNRFEAQYLNTKNQQYAIRQKLVETENRLYFLTGAYPSRIPRNSDKMMEITLDSLQAGIPAQLLENRPDIRQAELEMAAAKLDVKSAKANFYPRLDLRAGIGYQAFNPSYLFNPESLIFNAAGDLMAPLINRKAIQAQYNMATAQQIQSVISYEQTLLQAYTDVLNQFAKLDNYTQSLETKSQEVEVLNQSVDVANSLFQFAKADYVEVLLTQEEVLDAQMELIETKLKQLQAKVQIYRALGGGWDKEAVVE</sequence>
<comment type="similarity">
    <text evidence="1 2">Belongs to the outer membrane factor (OMF) (TC 1.B.17) family.</text>
</comment>
<evidence type="ECO:0000256" key="3">
    <source>
        <dbReference type="SAM" id="Coils"/>
    </source>
</evidence>
<evidence type="ECO:0000313" key="5">
    <source>
        <dbReference type="Proteomes" id="UP000297647"/>
    </source>
</evidence>
<dbReference type="InterPro" id="IPR003423">
    <property type="entry name" value="OMP_efflux"/>
</dbReference>